<dbReference type="SMART" id="SM00342">
    <property type="entry name" value="HTH_ARAC"/>
    <property type="match status" value="1"/>
</dbReference>
<keyword evidence="4" id="KW-1133">Transmembrane helix</keyword>
<keyword evidence="4" id="KW-0472">Membrane</keyword>
<dbReference type="GO" id="GO:0003700">
    <property type="term" value="F:DNA-binding transcription factor activity"/>
    <property type="evidence" value="ECO:0007669"/>
    <property type="project" value="InterPro"/>
</dbReference>
<protein>
    <submittedName>
        <fullName evidence="6">AraC-like DNA-binding protein</fullName>
    </submittedName>
</protein>
<dbReference type="Proteomes" id="UP000294830">
    <property type="component" value="Unassembled WGS sequence"/>
</dbReference>
<reference evidence="6 7" key="1">
    <citation type="submission" date="2019-03" db="EMBL/GenBank/DDBJ databases">
        <title>Genomic Encyclopedia of Archaeal and Bacterial Type Strains, Phase II (KMG-II): from individual species to whole genera.</title>
        <authorList>
            <person name="Goeker M."/>
        </authorList>
    </citation>
    <scope>NUCLEOTIDE SEQUENCE [LARGE SCALE GENOMIC DNA]</scope>
    <source>
        <strain evidence="6 7">RL-C</strain>
    </source>
</reference>
<evidence type="ECO:0000256" key="4">
    <source>
        <dbReference type="SAM" id="Phobius"/>
    </source>
</evidence>
<dbReference type="InterPro" id="IPR020449">
    <property type="entry name" value="Tscrpt_reg_AraC-type_HTH"/>
</dbReference>
<dbReference type="PROSITE" id="PS01124">
    <property type="entry name" value="HTH_ARAC_FAMILY_2"/>
    <property type="match status" value="1"/>
</dbReference>
<dbReference type="PANTHER" id="PTHR43280">
    <property type="entry name" value="ARAC-FAMILY TRANSCRIPTIONAL REGULATOR"/>
    <property type="match status" value="1"/>
</dbReference>
<keyword evidence="7" id="KW-1185">Reference proteome</keyword>
<dbReference type="EMBL" id="SLWB01000012">
    <property type="protein sequence ID" value="TCN64748.1"/>
    <property type="molecule type" value="Genomic_DNA"/>
</dbReference>
<evidence type="ECO:0000259" key="5">
    <source>
        <dbReference type="PROSITE" id="PS01124"/>
    </source>
</evidence>
<proteinExistence type="predicted"/>
<keyword evidence="1" id="KW-0805">Transcription regulation</keyword>
<dbReference type="PRINTS" id="PR00032">
    <property type="entry name" value="HTHARAC"/>
</dbReference>
<keyword evidence="3" id="KW-0804">Transcription</keyword>
<name>A0A4R2E837_9BACT</name>
<evidence type="ECO:0000256" key="2">
    <source>
        <dbReference type="ARBA" id="ARBA00023125"/>
    </source>
</evidence>
<comment type="caution">
    <text evidence="6">The sequence shown here is derived from an EMBL/GenBank/DDBJ whole genome shotgun (WGS) entry which is preliminary data.</text>
</comment>
<feature type="transmembrane region" description="Helical" evidence="4">
    <location>
        <begin position="31"/>
        <end position="48"/>
    </location>
</feature>
<dbReference type="OrthoDB" id="2569619at2"/>
<keyword evidence="4" id="KW-0812">Transmembrane</keyword>
<accession>A0A4R2E837</accession>
<organism evidence="6 7">
    <name type="scientific">Acetobacteroides hydrogenigenes</name>
    <dbReference type="NCBI Taxonomy" id="979970"/>
    <lineage>
        <taxon>Bacteria</taxon>
        <taxon>Pseudomonadati</taxon>
        <taxon>Bacteroidota</taxon>
        <taxon>Bacteroidia</taxon>
        <taxon>Bacteroidales</taxon>
        <taxon>Rikenellaceae</taxon>
        <taxon>Acetobacteroides</taxon>
    </lineage>
</organism>
<evidence type="ECO:0000256" key="3">
    <source>
        <dbReference type="ARBA" id="ARBA00023163"/>
    </source>
</evidence>
<dbReference type="PANTHER" id="PTHR43280:SF29">
    <property type="entry name" value="ARAC-FAMILY TRANSCRIPTIONAL REGULATOR"/>
    <property type="match status" value="1"/>
</dbReference>
<feature type="domain" description="HTH araC/xylS-type" evidence="5">
    <location>
        <begin position="265"/>
        <end position="373"/>
    </location>
</feature>
<gene>
    <name evidence="6" type="ORF">CLV25_11275</name>
</gene>
<feature type="transmembrane region" description="Helical" evidence="4">
    <location>
        <begin position="174"/>
        <end position="196"/>
    </location>
</feature>
<dbReference type="InterPro" id="IPR018060">
    <property type="entry name" value="HTH_AraC"/>
</dbReference>
<evidence type="ECO:0000313" key="6">
    <source>
        <dbReference type="EMBL" id="TCN64748.1"/>
    </source>
</evidence>
<dbReference type="PROSITE" id="PS00041">
    <property type="entry name" value="HTH_ARAC_FAMILY_1"/>
    <property type="match status" value="1"/>
</dbReference>
<dbReference type="Pfam" id="PF12833">
    <property type="entry name" value="HTH_18"/>
    <property type="match status" value="1"/>
</dbReference>
<dbReference type="Gene3D" id="1.10.10.60">
    <property type="entry name" value="Homeodomain-like"/>
    <property type="match status" value="1"/>
</dbReference>
<dbReference type="RefSeq" id="WP_131839889.1">
    <property type="nucleotide sequence ID" value="NZ_SLWB01000012.1"/>
</dbReference>
<dbReference type="SUPFAM" id="SSF46689">
    <property type="entry name" value="Homeodomain-like"/>
    <property type="match status" value="1"/>
</dbReference>
<feature type="transmembrane region" description="Helical" evidence="4">
    <location>
        <begin position="208"/>
        <end position="226"/>
    </location>
</feature>
<dbReference type="GO" id="GO:0043565">
    <property type="term" value="F:sequence-specific DNA binding"/>
    <property type="evidence" value="ECO:0007669"/>
    <property type="project" value="InterPro"/>
</dbReference>
<keyword evidence="2 6" id="KW-0238">DNA-binding</keyword>
<dbReference type="InterPro" id="IPR009057">
    <property type="entry name" value="Homeodomain-like_sf"/>
</dbReference>
<feature type="transmembrane region" description="Helical" evidence="4">
    <location>
        <begin position="60"/>
        <end position="79"/>
    </location>
</feature>
<sequence>MEQLNIVSIALLSFFFVSFISKKGKTLSENILIFWLGVLIVSQITYLIEKSVLIHRFHFVVESICSINIIHGATLLVYVKSMIDKDYRIGRTELIHLTPFVILIAAKLLMQDVWNLYSCAAEGSCTCSNNIYLRLISWYKILVVGAYVIYSLTLYLKAKKSDSYLLGLSTQTKWWITTVVLGSVTLFGLIVALELVQVLSIYQITDKLLVINILTSIFAILFIYIGNKYAFLLSKVSNSVEKPKRKNSTTPTVQNDESLIDPKFERIFNEVEQLMKEQQLYLEPELTLSMVSERIKVPSAIVSQAVKIFTNQSFPSYINTYRVDMVIEKMNSPLFKTYTILSLALESGFNSKASFNRIFKQQKGVTPSEYATQLGLSPKEE</sequence>
<evidence type="ECO:0000256" key="1">
    <source>
        <dbReference type="ARBA" id="ARBA00023015"/>
    </source>
</evidence>
<feature type="transmembrane region" description="Helical" evidence="4">
    <location>
        <begin position="131"/>
        <end position="154"/>
    </location>
</feature>
<evidence type="ECO:0000313" key="7">
    <source>
        <dbReference type="Proteomes" id="UP000294830"/>
    </source>
</evidence>
<dbReference type="InterPro" id="IPR018062">
    <property type="entry name" value="HTH_AraC-typ_CS"/>
</dbReference>
<dbReference type="AlphaFoldDB" id="A0A4R2E837"/>